<name>A0AAW0Z032_9TREE</name>
<evidence type="ECO:0000313" key="2">
    <source>
        <dbReference type="EMBL" id="KAK8858587.1"/>
    </source>
</evidence>
<dbReference type="GO" id="GO:0047661">
    <property type="term" value="F:amino-acid racemase activity"/>
    <property type="evidence" value="ECO:0007669"/>
    <property type="project" value="InterPro"/>
</dbReference>
<dbReference type="Pfam" id="PF01177">
    <property type="entry name" value="Asp_Glu_race"/>
    <property type="match status" value="1"/>
</dbReference>
<dbReference type="AlphaFoldDB" id="A0AAW0Z032"/>
<protein>
    <recommendedName>
        <fullName evidence="4">Asp/Glu/hydantoin racemase</fullName>
    </recommendedName>
</protein>
<dbReference type="Gene3D" id="3.40.50.12500">
    <property type="match status" value="2"/>
</dbReference>
<dbReference type="KEGG" id="kne:92180074"/>
<comment type="caution">
    <text evidence="2">The sequence shown here is derived from an EMBL/GenBank/DDBJ whole genome shotgun (WGS) entry which is preliminary data.</text>
</comment>
<dbReference type="InterPro" id="IPR015942">
    <property type="entry name" value="Asp/Glu/hydantoin_racemase"/>
</dbReference>
<reference evidence="2 3" key="1">
    <citation type="journal article" date="2024" name="bioRxiv">
        <title>Comparative genomics of Cryptococcus and Kwoniella reveals pathogenesis evolution and contrasting karyotype dynamics via intercentromeric recombination or chromosome fusion.</title>
        <authorList>
            <person name="Coelho M.A."/>
            <person name="David-Palma M."/>
            <person name="Shea T."/>
            <person name="Bowers K."/>
            <person name="McGinley-Smith S."/>
            <person name="Mohammad A.W."/>
            <person name="Gnirke A."/>
            <person name="Yurkov A.M."/>
            <person name="Nowrousian M."/>
            <person name="Sun S."/>
            <person name="Cuomo C.A."/>
            <person name="Heitman J."/>
        </authorList>
    </citation>
    <scope>NUCLEOTIDE SEQUENCE [LARGE SCALE GENOMIC DNA]</scope>
    <source>
        <strain evidence="2 3">CBS 13917</strain>
    </source>
</reference>
<dbReference type="PANTHER" id="PTHR28047">
    <property type="entry name" value="PROTEIN DCG1"/>
    <property type="match status" value="1"/>
</dbReference>
<proteinExistence type="inferred from homology"/>
<dbReference type="EMBL" id="JBCAWK010000005">
    <property type="protein sequence ID" value="KAK8858587.1"/>
    <property type="molecule type" value="Genomic_DNA"/>
</dbReference>
<sequence>MLETVLTLGSSSSPIRILYINPNSTTAFTSETRAFLSDHPRESTLIHLYTAPSSAPPSIDGTLDGILSTQVILQDLAVTPQVENARDKNPVEDDRHLRDGSKEMMGEKLKGYSAIVVGCFSSHPLIPALKEMLGMGKDTPRVVGILEASIMFALQLGSTFGIATTGPQWEPLFDEAVRSIGISPTRYTGTKGTGFNAINLHGEGPSSALLEASTYLVEKGARVIVLGCAGMAPMRADLEAKIMQHAGFPVPVVDGVQAAIDLAIGYARMGLGPTFH</sequence>
<evidence type="ECO:0000313" key="3">
    <source>
        <dbReference type="Proteomes" id="UP001388673"/>
    </source>
</evidence>
<dbReference type="RefSeq" id="XP_066803428.1">
    <property type="nucleotide sequence ID" value="XM_066945927.1"/>
</dbReference>
<dbReference type="PANTHER" id="PTHR28047:SF5">
    <property type="entry name" value="PROTEIN DCG1"/>
    <property type="match status" value="1"/>
</dbReference>
<dbReference type="GeneID" id="92180074"/>
<evidence type="ECO:0000256" key="1">
    <source>
        <dbReference type="ARBA" id="ARBA00038414"/>
    </source>
</evidence>
<accession>A0AAW0Z032</accession>
<dbReference type="InterPro" id="IPR053714">
    <property type="entry name" value="Iso_Racemase_Enz_sf"/>
</dbReference>
<dbReference type="Proteomes" id="UP001388673">
    <property type="component" value="Unassembled WGS sequence"/>
</dbReference>
<comment type="similarity">
    <text evidence="1">Belongs to the HyuE racemase family.</text>
</comment>
<evidence type="ECO:0008006" key="4">
    <source>
        <dbReference type="Google" id="ProtNLM"/>
    </source>
</evidence>
<gene>
    <name evidence="2" type="ORF">IAR55_002816</name>
</gene>
<keyword evidence="3" id="KW-1185">Reference proteome</keyword>
<dbReference type="InterPro" id="IPR052186">
    <property type="entry name" value="Hydantoin_racemase-like"/>
</dbReference>
<organism evidence="2 3">
    <name type="scientific">Kwoniella newhampshirensis</name>
    <dbReference type="NCBI Taxonomy" id="1651941"/>
    <lineage>
        <taxon>Eukaryota</taxon>
        <taxon>Fungi</taxon>
        <taxon>Dikarya</taxon>
        <taxon>Basidiomycota</taxon>
        <taxon>Agaricomycotina</taxon>
        <taxon>Tremellomycetes</taxon>
        <taxon>Tremellales</taxon>
        <taxon>Cryptococcaceae</taxon>
        <taxon>Kwoniella</taxon>
    </lineage>
</organism>